<dbReference type="AlphaFoldDB" id="F7HDT1"/>
<dbReference type="Ensembl" id="ENSMMUT00000009048.4">
    <property type="protein sequence ID" value="ENSMMUP00000008503.4"/>
    <property type="gene ID" value="ENSMMUG00000006452.4"/>
</dbReference>
<protein>
    <submittedName>
        <fullName evidence="4">Coiled-coil domain containing 78</fullName>
    </submittedName>
</protein>
<proteinExistence type="predicted"/>
<reference evidence="4" key="2">
    <citation type="submission" date="2019-01" db="EMBL/GenBank/DDBJ databases">
        <authorList>
            <person name="Graves T."/>
            <person name="Eichler E.E."/>
            <person name="Wilson R.K."/>
        </authorList>
    </citation>
    <scope>NUCLEOTIDE SEQUENCE [LARGE SCALE GENOMIC DNA]</scope>
    <source>
        <strain evidence="4">17573</strain>
    </source>
</reference>
<dbReference type="GO" id="GO:0005737">
    <property type="term" value="C:cytoplasm"/>
    <property type="evidence" value="ECO:0000318"/>
    <property type="project" value="GO_Central"/>
</dbReference>
<dbReference type="OMA" id="WAGTSKK"/>
<organism evidence="4 5">
    <name type="scientific">Macaca mulatta</name>
    <name type="common">Rhesus macaque</name>
    <dbReference type="NCBI Taxonomy" id="9544"/>
    <lineage>
        <taxon>Eukaryota</taxon>
        <taxon>Metazoa</taxon>
        <taxon>Chordata</taxon>
        <taxon>Craniata</taxon>
        <taxon>Vertebrata</taxon>
        <taxon>Euteleostomi</taxon>
        <taxon>Mammalia</taxon>
        <taxon>Eutheria</taxon>
        <taxon>Euarchontoglires</taxon>
        <taxon>Primates</taxon>
        <taxon>Haplorrhini</taxon>
        <taxon>Catarrhini</taxon>
        <taxon>Cercopithecidae</taxon>
        <taxon>Cercopithecinae</taxon>
        <taxon>Macaca</taxon>
    </lineage>
</organism>
<evidence type="ECO:0000256" key="2">
    <source>
        <dbReference type="SAM" id="MobiDB-lite"/>
    </source>
</evidence>
<dbReference type="Proteomes" id="UP000006718">
    <property type="component" value="Chromosome 20"/>
</dbReference>
<sequence length="590" mass="64593">MEHAATTGPRPGPPPRRVDNVSPLGRTTPATGLESALSPRGQEGAGACTLGLISAKGGTFAAQPGRERGSVTAWEWGQRSRDPPGEWVAVPPQVVLRAKDWLPGAPGGTTAWGTTAWATSLEAEVPPDLVLSEEQQLQISKELVDIQITTHRLQEQHEAEIFQLKSEILRLESRVLELELHGDHTSQGCAVPVEADPMHRRAPAQELRHKAQVQPKNAMNPENEQQRLGNGLLGGQEQLQKQVKWALERQEARQQALETRVEALGRQLQGAREEARAAGQQLATQAVVLCSCRGQLRQAEAENARLQLQLKTLKDEYVLRLQHCAREAVEHADSAGQAPATTALRTFLEATLEDIRAAHRSREQQLARAARTYHKRLVDLSRRHEELLAAYRWALLGWEASGICGSLSLCLKGLVCSRSGPRQTLVYADRAPGNPQAIFGAASLDLEPLPVPLVTDFSHREDQHGGPEALLSSPQKGPGGASQGGTSEPQGLDAASWAQIHQKLRDFSRSTQVGGKGWPRPLLTPCPSSWFIPPWQAELERERAQLLVRATVAEEQLSELQEYVDQHLGRWALEREHGVTPGPWSGRNGG</sequence>
<reference evidence="5" key="1">
    <citation type="journal article" date="2007" name="Science">
        <title>Evolutionary and biomedical insights from the rhesus macaque genome.</title>
        <authorList>
            <person name="Gibbs R.A."/>
            <person name="Rogers J."/>
            <person name="Katze M.G."/>
            <person name="Bumgarner R."/>
            <person name="Weinstock G.M."/>
            <person name="Mardis E.R."/>
            <person name="Remington K.A."/>
            <person name="Strausberg R.L."/>
            <person name="Venter J.C."/>
            <person name="Wilson R.K."/>
            <person name="Batzer M.A."/>
            <person name="Bustamante C.D."/>
            <person name="Eichler E.E."/>
            <person name="Hahn M.W."/>
            <person name="Hardison R.C."/>
            <person name="Makova K.D."/>
            <person name="Miller W."/>
            <person name="Milosavljevic A."/>
            <person name="Palermo R.E."/>
            <person name="Siepel A."/>
            <person name="Sikela J.M."/>
            <person name="Attaway T."/>
            <person name="Bell S."/>
            <person name="Bernard K.E."/>
            <person name="Buhay C.J."/>
            <person name="Chandrabose M.N."/>
            <person name="Dao M."/>
            <person name="Davis C."/>
            <person name="Delehaunty K.D."/>
            <person name="Ding Y."/>
            <person name="Dinh H.H."/>
            <person name="Dugan-Rocha S."/>
            <person name="Fulton L.A."/>
            <person name="Gabisi R.A."/>
            <person name="Garner T.T."/>
            <person name="Godfrey J."/>
            <person name="Hawes A.C."/>
            <person name="Hernandez J."/>
            <person name="Hines S."/>
            <person name="Holder M."/>
            <person name="Hume J."/>
            <person name="Jhangiani S.N."/>
            <person name="Joshi V."/>
            <person name="Khan Z.M."/>
            <person name="Kirkness E.F."/>
            <person name="Cree A."/>
            <person name="Fowler R.G."/>
            <person name="Lee S."/>
            <person name="Lewis L.R."/>
            <person name="Li Z."/>
            <person name="Liu Y.-S."/>
            <person name="Moore S.M."/>
            <person name="Muzny D."/>
            <person name="Nazareth L.V."/>
            <person name="Ngo D.N."/>
            <person name="Okwuonu G.O."/>
            <person name="Pai G."/>
            <person name="Parker D."/>
            <person name="Paul H.A."/>
            <person name="Pfannkoch C."/>
            <person name="Pohl C.S."/>
            <person name="Rogers Y.-H.C."/>
            <person name="Ruiz S.J."/>
            <person name="Sabo A."/>
            <person name="Santibanez J."/>
            <person name="Schneider B.W."/>
            <person name="Smith S.M."/>
            <person name="Sodergren E."/>
            <person name="Svatek A.F."/>
            <person name="Utterback T.R."/>
            <person name="Vattathil S."/>
            <person name="Warren W."/>
            <person name="White C.S."/>
            <person name="Chinwalla A.T."/>
            <person name="Feng Y."/>
            <person name="Halpern A.L."/>
            <person name="Hillier L.W."/>
            <person name="Huang X."/>
            <person name="Minx P."/>
            <person name="Nelson J.O."/>
            <person name="Pepin K.H."/>
            <person name="Qin X."/>
            <person name="Sutton G.G."/>
            <person name="Venter E."/>
            <person name="Walenz B.P."/>
            <person name="Wallis J.W."/>
            <person name="Worley K.C."/>
            <person name="Yang S.-P."/>
            <person name="Jones S.M."/>
            <person name="Marra M.A."/>
            <person name="Rocchi M."/>
            <person name="Schein J.E."/>
            <person name="Baertsch R."/>
            <person name="Clarke L."/>
            <person name="Csuros M."/>
            <person name="Glasscock J."/>
            <person name="Harris R.A."/>
            <person name="Havlak P."/>
            <person name="Jackson A.R."/>
            <person name="Jiang H."/>
            <person name="Liu Y."/>
            <person name="Messina D.N."/>
            <person name="Shen Y."/>
            <person name="Song H.X.-Z."/>
            <person name="Wylie T."/>
            <person name="Zhang L."/>
            <person name="Birney E."/>
            <person name="Han K."/>
            <person name="Konkel M.K."/>
            <person name="Lee J."/>
            <person name="Smit A.F.A."/>
            <person name="Ullmer B."/>
            <person name="Wang H."/>
            <person name="Xing J."/>
            <person name="Burhans R."/>
            <person name="Cheng Z."/>
            <person name="Karro J.E."/>
            <person name="Ma J."/>
            <person name="Raney B."/>
            <person name="She X."/>
            <person name="Cox M.J."/>
            <person name="Demuth J.P."/>
            <person name="Dumas L.J."/>
            <person name="Han S.-G."/>
            <person name="Hopkins J."/>
            <person name="Karimpour-Fard A."/>
            <person name="Kim Y.H."/>
            <person name="Pollack J.R."/>
            <person name="Vinar T."/>
            <person name="Addo-Quaye C."/>
            <person name="Degenhardt J."/>
            <person name="Denby A."/>
            <person name="Hubisz M.J."/>
            <person name="Indap A."/>
            <person name="Kosiol C."/>
            <person name="Lahn B.T."/>
            <person name="Lawson H.A."/>
            <person name="Marklein A."/>
            <person name="Nielsen R."/>
            <person name="Vallender E.J."/>
            <person name="Clark A.G."/>
            <person name="Ferguson B."/>
            <person name="Hernandez R.D."/>
            <person name="Hirani K."/>
            <person name="Kehrer-Sawatzki H."/>
            <person name="Kolb J."/>
            <person name="Patil S."/>
            <person name="Pu L.-L."/>
            <person name="Ren Y."/>
            <person name="Smith D.G."/>
            <person name="Wheeler D.A."/>
            <person name="Schenck I."/>
            <person name="Ball E.V."/>
            <person name="Chen R."/>
            <person name="Cooper D.N."/>
            <person name="Giardine B."/>
            <person name="Hsu F."/>
            <person name="Kent W.J."/>
            <person name="Lesk A."/>
            <person name="Nelson D.L."/>
            <person name="O'brien W.E."/>
            <person name="Pruefer K."/>
            <person name="Stenson P.D."/>
            <person name="Wallace J.C."/>
            <person name="Ke H."/>
            <person name="Liu X.-M."/>
            <person name="Wang P."/>
            <person name="Xiang A.P."/>
            <person name="Yang F."/>
            <person name="Barber G.P."/>
            <person name="Haussler D."/>
            <person name="Karolchik D."/>
            <person name="Kern A.D."/>
            <person name="Kuhn R.M."/>
            <person name="Smith K.E."/>
            <person name="Zwieg A.S."/>
        </authorList>
    </citation>
    <scope>NUCLEOTIDE SEQUENCE [LARGE SCALE GENOMIC DNA]</scope>
    <source>
        <strain evidence="5">17573</strain>
    </source>
</reference>
<feature type="coiled-coil region" evidence="1">
    <location>
        <begin position="247"/>
        <end position="316"/>
    </location>
</feature>
<dbReference type="GeneTree" id="ENSGT00390000013678"/>
<reference evidence="4" key="4">
    <citation type="submission" date="2025-09" db="UniProtKB">
        <authorList>
            <consortium name="Ensembl"/>
        </authorList>
    </citation>
    <scope>IDENTIFICATION</scope>
    <source>
        <strain evidence="4">17573</strain>
    </source>
</reference>
<dbReference type="eggNOG" id="ENOG502SNR6">
    <property type="taxonomic scope" value="Eukaryota"/>
</dbReference>
<evidence type="ECO:0000313" key="5">
    <source>
        <dbReference type="Proteomes" id="UP000006718"/>
    </source>
</evidence>
<keyword evidence="5" id="KW-1185">Reference proteome</keyword>
<evidence type="ECO:0000259" key="3">
    <source>
        <dbReference type="Pfam" id="PF14739"/>
    </source>
</evidence>
<evidence type="ECO:0000256" key="1">
    <source>
        <dbReference type="SAM" id="Coils"/>
    </source>
</evidence>
<gene>
    <name evidence="4 6" type="primary">CCDC78</name>
</gene>
<accession>F7HDT1</accession>
<dbReference type="PANTHER" id="PTHR22106">
    <property type="entry name" value="COILED-COIL DOMAIN-CONTAINING PROTEIN 78"/>
    <property type="match status" value="1"/>
</dbReference>
<dbReference type="InParanoid" id="F7HDT1"/>
<keyword evidence="1" id="KW-0175">Coiled coil</keyword>
<feature type="region of interest" description="Disordered" evidence="2">
    <location>
        <begin position="1"/>
        <end position="45"/>
    </location>
</feature>
<dbReference type="VGNC" id="VGNC:70708">
    <property type="gene designation" value="CCDC78"/>
</dbReference>
<dbReference type="FunCoup" id="F7HDT1">
    <property type="interactions" value="50"/>
</dbReference>
<dbReference type="Pfam" id="PF14739">
    <property type="entry name" value="DUF4472"/>
    <property type="match status" value="1"/>
</dbReference>
<dbReference type="Bgee" id="ENSMMUG00000006452">
    <property type="expression patterns" value="Expressed in olfactory segment of nasal mucosa and 13 other cell types or tissues"/>
</dbReference>
<dbReference type="InterPro" id="IPR029329">
    <property type="entry name" value="DUF4472"/>
</dbReference>
<dbReference type="InterPro" id="IPR039873">
    <property type="entry name" value="CCDC78"/>
</dbReference>
<feature type="domain" description="DUF4472" evidence="3">
    <location>
        <begin position="132"/>
        <end position="232"/>
    </location>
</feature>
<feature type="region of interest" description="Disordered" evidence="2">
    <location>
        <begin position="457"/>
        <end position="492"/>
    </location>
</feature>
<dbReference type="PANTHER" id="PTHR22106:SF5">
    <property type="entry name" value="COILED-COIL DOMAIN-CONTAINING PROTEIN 78"/>
    <property type="match status" value="1"/>
</dbReference>
<reference evidence="4" key="3">
    <citation type="submission" date="2025-08" db="UniProtKB">
        <authorList>
            <consortium name="Ensembl"/>
        </authorList>
    </citation>
    <scope>IDENTIFICATION</scope>
    <source>
        <strain evidence="4">17573</strain>
    </source>
</reference>
<dbReference type="VEuPathDB" id="HostDB:ENSMMUG00000006452"/>
<name>F7HDT1_MACMU</name>
<evidence type="ECO:0000313" key="4">
    <source>
        <dbReference type="Ensembl" id="ENSMMUP00000008503.4"/>
    </source>
</evidence>
<evidence type="ECO:0000313" key="6">
    <source>
        <dbReference type="VGNC" id="VGNC:70708"/>
    </source>
</evidence>
<dbReference type="HOGENOM" id="CLU_032909_0_0_1"/>
<dbReference type="STRING" id="9544.ENSMMUP00000008503"/>